<reference evidence="2" key="1">
    <citation type="journal article" date="2014" name="BMC Genomics">
        <title>Characterizing the developmental transcriptome of the oriental fruit fly, Bactrocera dorsalis (Diptera: Tephritidae) through comparative genomic analysis with Drosophila melanogaster utilizing modENCODE datasets.</title>
        <authorList>
            <person name="Geib S.M."/>
            <person name="Calla B."/>
            <person name="Hall B."/>
            <person name="Hou S."/>
            <person name="Manoukis N.C."/>
        </authorList>
    </citation>
    <scope>NUCLEOTIDE SEQUENCE</scope>
    <source>
        <strain evidence="2">Punador</strain>
    </source>
</reference>
<organism evidence="2">
    <name type="scientific">Bactrocera dorsalis</name>
    <name type="common">Oriental fruit fly</name>
    <name type="synonym">Dacus dorsalis</name>
    <dbReference type="NCBI Taxonomy" id="27457"/>
    <lineage>
        <taxon>Eukaryota</taxon>
        <taxon>Metazoa</taxon>
        <taxon>Ecdysozoa</taxon>
        <taxon>Arthropoda</taxon>
        <taxon>Hexapoda</taxon>
        <taxon>Insecta</taxon>
        <taxon>Pterygota</taxon>
        <taxon>Neoptera</taxon>
        <taxon>Endopterygota</taxon>
        <taxon>Diptera</taxon>
        <taxon>Brachycera</taxon>
        <taxon>Muscomorpha</taxon>
        <taxon>Tephritoidea</taxon>
        <taxon>Tephritidae</taxon>
        <taxon>Bactrocera</taxon>
        <taxon>Bactrocera</taxon>
    </lineage>
</organism>
<evidence type="ECO:0000313" key="2">
    <source>
        <dbReference type="EMBL" id="JAC55251.1"/>
    </source>
</evidence>
<evidence type="ECO:0000256" key="1">
    <source>
        <dbReference type="SAM" id="MobiDB-lite"/>
    </source>
</evidence>
<sequence length="107" mass="12713">MAAADFDQVPNEMVVPLEIPRMRTISEELAFCQLLFHNRNSRKVIEPIYERKFTRVPEEPQKVQERCRERQCLEKKIKARRSPSLPPTPFTYMATKNSPRSANFYRK</sequence>
<feature type="region of interest" description="Disordered" evidence="1">
    <location>
        <begin position="80"/>
        <end position="107"/>
    </location>
</feature>
<dbReference type="EMBL" id="GAKP01003701">
    <property type="protein sequence ID" value="JAC55251.1"/>
    <property type="molecule type" value="Transcribed_RNA"/>
</dbReference>
<proteinExistence type="predicted"/>
<accession>A0A034WI78</accession>
<dbReference type="AlphaFoldDB" id="A0A034WI78"/>
<protein>
    <submittedName>
        <fullName evidence="2">Uncharacterized protein</fullName>
    </submittedName>
</protein>
<name>A0A034WI78_BACDO</name>